<evidence type="ECO:0000256" key="5">
    <source>
        <dbReference type="HAMAP-Rule" id="MF_00787"/>
    </source>
</evidence>
<gene>
    <name evidence="5" type="primary">cbiD</name>
    <name evidence="6" type="ORF">SAMN02745120_2109</name>
</gene>
<comment type="catalytic activity">
    <reaction evidence="5">
        <text>Co-precorrin-5B + S-adenosyl-L-methionine = Co-precorrin-6A + S-adenosyl-L-homocysteine</text>
        <dbReference type="Rhea" id="RHEA:26285"/>
        <dbReference type="ChEBI" id="CHEBI:57856"/>
        <dbReference type="ChEBI" id="CHEBI:59789"/>
        <dbReference type="ChEBI" id="CHEBI:60063"/>
        <dbReference type="ChEBI" id="CHEBI:60064"/>
        <dbReference type="EC" id="2.1.1.195"/>
    </reaction>
</comment>
<dbReference type="Gene3D" id="3.30.2110.10">
    <property type="entry name" value="CbiD-like"/>
    <property type="match status" value="1"/>
</dbReference>
<dbReference type="HAMAP" id="MF_00787">
    <property type="entry name" value="CbiD"/>
    <property type="match status" value="1"/>
</dbReference>
<keyword evidence="7" id="KW-1185">Reference proteome</keyword>
<dbReference type="Pfam" id="PF01888">
    <property type="entry name" value="CbiD"/>
    <property type="match status" value="1"/>
</dbReference>
<comment type="function">
    <text evidence="5">Catalyzes the methylation of C-1 in cobalt-precorrin-5B to form cobalt-precorrin-6A.</text>
</comment>
<accession>A0A1T5C963</accession>
<dbReference type="UniPathway" id="UPA00148">
    <property type="reaction ID" value="UER00227"/>
</dbReference>
<name>A0A1T5C963_9FIRM</name>
<keyword evidence="1 5" id="KW-0169">Cobalamin biosynthesis</keyword>
<evidence type="ECO:0000256" key="4">
    <source>
        <dbReference type="ARBA" id="ARBA00022691"/>
    </source>
</evidence>
<reference evidence="7" key="1">
    <citation type="submission" date="2017-02" db="EMBL/GenBank/DDBJ databases">
        <authorList>
            <person name="Varghese N."/>
            <person name="Submissions S."/>
        </authorList>
    </citation>
    <scope>NUCLEOTIDE SEQUENCE [LARGE SCALE GENOMIC DNA]</scope>
    <source>
        <strain evidence="7">ATCC 35199</strain>
    </source>
</reference>
<dbReference type="GO" id="GO:0032259">
    <property type="term" value="P:methylation"/>
    <property type="evidence" value="ECO:0007669"/>
    <property type="project" value="UniProtKB-KW"/>
</dbReference>
<dbReference type="InterPro" id="IPR002748">
    <property type="entry name" value="CbiD"/>
</dbReference>
<keyword evidence="4 5" id="KW-0949">S-adenosyl-L-methionine</keyword>
<dbReference type="EC" id="2.1.1.195" evidence="5"/>
<dbReference type="SUPFAM" id="SSF111342">
    <property type="entry name" value="CbiD-like"/>
    <property type="match status" value="1"/>
</dbReference>
<dbReference type="GO" id="GO:0019251">
    <property type="term" value="P:anaerobic cobalamin biosynthetic process"/>
    <property type="evidence" value="ECO:0007669"/>
    <property type="project" value="UniProtKB-UniRule"/>
</dbReference>
<dbReference type="NCBIfam" id="TIGR00312">
    <property type="entry name" value="cbiD"/>
    <property type="match status" value="1"/>
</dbReference>
<dbReference type="GO" id="GO:0043780">
    <property type="term" value="F:cobalt-precorrin-5B C1-methyltransferase activity"/>
    <property type="evidence" value="ECO:0007669"/>
    <property type="project" value="RHEA"/>
</dbReference>
<evidence type="ECO:0000256" key="1">
    <source>
        <dbReference type="ARBA" id="ARBA00022573"/>
    </source>
</evidence>
<dbReference type="PANTHER" id="PTHR35863:SF1">
    <property type="entry name" value="COBALT-PRECORRIN-5B C(1)-METHYLTRANSFERASE"/>
    <property type="match status" value="1"/>
</dbReference>
<evidence type="ECO:0000256" key="2">
    <source>
        <dbReference type="ARBA" id="ARBA00022603"/>
    </source>
</evidence>
<protein>
    <recommendedName>
        <fullName evidence="5">Cobalt-precorrin-5B C(1)-methyltransferase</fullName>
        <ecNumber evidence="5">2.1.1.195</ecNumber>
    </recommendedName>
    <alternativeName>
        <fullName evidence="5">Cobalt-precorrin-6A synthase</fullName>
    </alternativeName>
</protein>
<comment type="pathway">
    <text evidence="5">Cofactor biosynthesis; adenosylcobalamin biosynthesis; cob(II)yrinate a,c-diamide from sirohydrochlorin (anaerobic route): step 6/10.</text>
</comment>
<dbReference type="AlphaFoldDB" id="A0A1T5C963"/>
<evidence type="ECO:0000313" key="7">
    <source>
        <dbReference type="Proteomes" id="UP000243406"/>
    </source>
</evidence>
<dbReference type="EMBL" id="FUYN01000004">
    <property type="protein sequence ID" value="SKB55906.1"/>
    <property type="molecule type" value="Genomic_DNA"/>
</dbReference>
<comment type="similarity">
    <text evidence="5">Belongs to the CbiD family.</text>
</comment>
<sequence>MEFYEKQLGSVSVDGKLLRRGFTTGTAAAAAAKGAYLLLSTGEVPDIVDVKLPSGLILKIITDFCSYDSNTNTAFCSVKKYAGDDIDVTNQLEIVAKVSYSNEAKIKLTAGEGIGIITRNGLQLDINEPAINPKPRELIFSQFENESENLGLNIEISVPNGKEVAKKTFNPRLGIVGGISILGTTGIVEPMSEDAFKRSLLEELKQKKSEALCFTFGNMGEKNLIARGVAEDKICICSNFIGYMLREASSLGVKKVLLSGHLGKMVKLSGGIFNTHSHIADAKNEIISANLALLGAPKALIEKVMQCLTAEESISSIREYGYNEVFDILAQKAAQKSHVHTYNEILVETMMFDLKGNLICESNGANTLLEELIR</sequence>
<dbReference type="Proteomes" id="UP000243406">
    <property type="component" value="Unassembled WGS sequence"/>
</dbReference>
<dbReference type="PANTHER" id="PTHR35863">
    <property type="entry name" value="COBALT-PRECORRIN-5B C(1)-METHYLTRANSFERASE"/>
    <property type="match status" value="1"/>
</dbReference>
<evidence type="ECO:0000313" key="6">
    <source>
        <dbReference type="EMBL" id="SKB55906.1"/>
    </source>
</evidence>
<proteinExistence type="inferred from homology"/>
<dbReference type="InterPro" id="IPR036074">
    <property type="entry name" value="CbiD_sf"/>
</dbReference>
<evidence type="ECO:0000256" key="3">
    <source>
        <dbReference type="ARBA" id="ARBA00022679"/>
    </source>
</evidence>
<dbReference type="PIRSF" id="PIRSF026782">
    <property type="entry name" value="CbiD"/>
    <property type="match status" value="1"/>
</dbReference>
<keyword evidence="2 5" id="KW-0489">Methyltransferase</keyword>
<organism evidence="6 7">
    <name type="scientific">Acetoanaerobium noterae</name>
    <dbReference type="NCBI Taxonomy" id="745369"/>
    <lineage>
        <taxon>Bacteria</taxon>
        <taxon>Bacillati</taxon>
        <taxon>Bacillota</taxon>
        <taxon>Clostridia</taxon>
        <taxon>Peptostreptococcales</taxon>
        <taxon>Filifactoraceae</taxon>
        <taxon>Acetoanaerobium</taxon>
    </lineage>
</organism>
<keyword evidence="3 5" id="KW-0808">Transferase</keyword>